<accession>A0ABU3Q2L7</accession>
<dbReference type="Pfam" id="PF13450">
    <property type="entry name" value="NAD_binding_8"/>
    <property type="match status" value="1"/>
</dbReference>
<name>A0ABU3Q2L7_9ACTN</name>
<dbReference type="RefSeq" id="WP_315736091.1">
    <property type="nucleotide sequence ID" value="NZ_JAVYII010000011.1"/>
</dbReference>
<dbReference type="Proteomes" id="UP001268542">
    <property type="component" value="Unassembled WGS sequence"/>
</dbReference>
<dbReference type="EMBL" id="JAVYII010000011">
    <property type="protein sequence ID" value="MDT9595401.1"/>
    <property type="molecule type" value="Genomic_DNA"/>
</dbReference>
<dbReference type="Gene3D" id="3.50.50.60">
    <property type="entry name" value="FAD/NAD(P)-binding domain"/>
    <property type="match status" value="2"/>
</dbReference>
<gene>
    <name evidence="1" type="ORF">RDV89_20125</name>
</gene>
<evidence type="ECO:0000313" key="1">
    <source>
        <dbReference type="EMBL" id="MDT9595401.1"/>
    </source>
</evidence>
<dbReference type="InterPro" id="IPR036188">
    <property type="entry name" value="FAD/NAD-bd_sf"/>
</dbReference>
<protein>
    <submittedName>
        <fullName evidence="1">NAD(P)/FAD-dependent oxidoreductase</fullName>
    </submittedName>
</protein>
<proteinExistence type="predicted"/>
<comment type="caution">
    <text evidence="1">The sequence shown here is derived from an EMBL/GenBank/DDBJ whole genome shotgun (WGS) entry which is preliminary data.</text>
</comment>
<evidence type="ECO:0000313" key="2">
    <source>
        <dbReference type="Proteomes" id="UP001268542"/>
    </source>
</evidence>
<dbReference type="PRINTS" id="PR00411">
    <property type="entry name" value="PNDRDTASEI"/>
</dbReference>
<reference evidence="1 2" key="1">
    <citation type="submission" date="2023-08" db="EMBL/GenBank/DDBJ databases">
        <title>Nocardioides seae sp. nov., a bacterium isolated from a soil.</title>
        <authorList>
            <person name="Wang X."/>
        </authorList>
    </citation>
    <scope>NUCLEOTIDE SEQUENCE [LARGE SCALE GENOMIC DNA]</scope>
    <source>
        <strain evidence="1 2">YZH12</strain>
    </source>
</reference>
<organism evidence="1 2">
    <name type="scientific">Nocardioides imazamoxiresistens</name>
    <dbReference type="NCBI Taxonomy" id="3231893"/>
    <lineage>
        <taxon>Bacteria</taxon>
        <taxon>Bacillati</taxon>
        <taxon>Actinomycetota</taxon>
        <taxon>Actinomycetes</taxon>
        <taxon>Propionibacteriales</taxon>
        <taxon>Nocardioidaceae</taxon>
        <taxon>Nocardioides</taxon>
    </lineage>
</organism>
<keyword evidence="2" id="KW-1185">Reference proteome</keyword>
<dbReference type="PANTHER" id="PTHR10668:SF105">
    <property type="entry name" value="DEHYDROGENASE-RELATED"/>
    <property type="match status" value="1"/>
</dbReference>
<dbReference type="SUPFAM" id="SSF51905">
    <property type="entry name" value="FAD/NAD(P)-binding domain"/>
    <property type="match status" value="1"/>
</dbReference>
<dbReference type="PANTHER" id="PTHR10668">
    <property type="entry name" value="PHYTOENE DEHYDROGENASE"/>
    <property type="match status" value="1"/>
</dbReference>
<sequence>MRRDRTTEGTAVVVGSGPNGLAAAIRLARAGLRVTVLEAAATPGGGCRSEVHTAPGLLHDDCAGFHPLGIASPFLSSLGLERHGLRWRWADVDLAHPLDGGRAGLLGRDPRLVADSLDDDHGTGAGERWRRLFAPATGHFADVVAEALRPVLHVPRHPLTLARFGARAVLPATTSARLLADEAGSALFTGIAAHGFGRLDRPLTSAVGLLLGAAAQVVGWPVAAGGSAAIVDALVATLEEHGGRVLTGVRVTALDAVAEQADLDAPPDLVLLDTAPAGALQIVGDLLPTGVRRSFTRFRYGPAAWKVDLAVEGGVPWTAEGCRRAGVLHVGGSTREIAAAEAATARGRMPERPFVLVGQQHLADPSRSAGDVHPLYAYAHVPNGYDGDATPAVLAQLERFAPGLRERVVATAVRGPAALEEHDANYVGGDIAAGAATARQIVFRPRPGLDPYSLGVPGLYLCSASTPPGAGVHGMSGFHAAGAALRDLARSRRRGGSGD</sequence>